<organism evidence="1 2">
    <name type="scientific">Dermacentor silvarum</name>
    <name type="common">Tick</name>
    <dbReference type="NCBI Taxonomy" id="543639"/>
    <lineage>
        <taxon>Eukaryota</taxon>
        <taxon>Metazoa</taxon>
        <taxon>Ecdysozoa</taxon>
        <taxon>Arthropoda</taxon>
        <taxon>Chelicerata</taxon>
        <taxon>Arachnida</taxon>
        <taxon>Acari</taxon>
        <taxon>Parasitiformes</taxon>
        <taxon>Ixodida</taxon>
        <taxon>Ixodoidea</taxon>
        <taxon>Ixodidae</taxon>
        <taxon>Rhipicephalinae</taxon>
        <taxon>Dermacentor</taxon>
    </lineage>
</organism>
<dbReference type="Proteomes" id="UP000821865">
    <property type="component" value="Chromosome 9"/>
</dbReference>
<sequence length="193" mass="20961">MDEKNDCTASAFWVTEDLSGGGGAEAEGPKGQGNTAPGEPSSDVTHPDYVPTVFTYRAQQNTKQKMSRYRCGKKRASRQLDEPEQSDSKEPSVACECDENDTGTCTFETQTELAMKDVSSCMAENAALRGRLVSLEQQLAAARKKNLKMTSAMGTNNSAVVFYSAPRLVMFGQRLACFHSGRKDAVAALTRLE</sequence>
<dbReference type="EMBL" id="CM023478">
    <property type="protein sequence ID" value="KAH7934094.1"/>
    <property type="molecule type" value="Genomic_DNA"/>
</dbReference>
<gene>
    <name evidence="1" type="ORF">HPB49_021480</name>
</gene>
<comment type="caution">
    <text evidence="1">The sequence shown here is derived from an EMBL/GenBank/DDBJ whole genome shotgun (WGS) entry which is preliminary data.</text>
</comment>
<accession>A0ACB8C5F4</accession>
<reference evidence="1" key="1">
    <citation type="submission" date="2020-05" db="EMBL/GenBank/DDBJ databases">
        <title>Large-scale comparative analyses of tick genomes elucidate their genetic diversity and vector capacities.</title>
        <authorList>
            <person name="Jia N."/>
            <person name="Wang J."/>
            <person name="Shi W."/>
            <person name="Du L."/>
            <person name="Sun Y."/>
            <person name="Zhan W."/>
            <person name="Jiang J."/>
            <person name="Wang Q."/>
            <person name="Zhang B."/>
            <person name="Ji P."/>
            <person name="Sakyi L.B."/>
            <person name="Cui X."/>
            <person name="Yuan T."/>
            <person name="Jiang B."/>
            <person name="Yang W."/>
            <person name="Lam T.T.-Y."/>
            <person name="Chang Q."/>
            <person name="Ding S."/>
            <person name="Wang X."/>
            <person name="Zhu J."/>
            <person name="Ruan X."/>
            <person name="Zhao L."/>
            <person name="Wei J."/>
            <person name="Que T."/>
            <person name="Du C."/>
            <person name="Cheng J."/>
            <person name="Dai P."/>
            <person name="Han X."/>
            <person name="Huang E."/>
            <person name="Gao Y."/>
            <person name="Liu J."/>
            <person name="Shao H."/>
            <person name="Ye R."/>
            <person name="Li L."/>
            <person name="Wei W."/>
            <person name="Wang X."/>
            <person name="Wang C."/>
            <person name="Yang T."/>
            <person name="Huo Q."/>
            <person name="Li W."/>
            <person name="Guo W."/>
            <person name="Chen H."/>
            <person name="Zhou L."/>
            <person name="Ni X."/>
            <person name="Tian J."/>
            <person name="Zhou Y."/>
            <person name="Sheng Y."/>
            <person name="Liu T."/>
            <person name="Pan Y."/>
            <person name="Xia L."/>
            <person name="Li J."/>
            <person name="Zhao F."/>
            <person name="Cao W."/>
        </authorList>
    </citation>
    <scope>NUCLEOTIDE SEQUENCE</scope>
    <source>
        <strain evidence="1">Dsil-2018</strain>
    </source>
</reference>
<proteinExistence type="predicted"/>
<evidence type="ECO:0000313" key="2">
    <source>
        <dbReference type="Proteomes" id="UP000821865"/>
    </source>
</evidence>
<protein>
    <submittedName>
        <fullName evidence="1">Uncharacterized protein</fullName>
    </submittedName>
</protein>
<evidence type="ECO:0000313" key="1">
    <source>
        <dbReference type="EMBL" id="KAH7934094.1"/>
    </source>
</evidence>
<keyword evidence="2" id="KW-1185">Reference proteome</keyword>
<name>A0ACB8C5F4_DERSI</name>